<keyword evidence="5" id="KW-1185">Reference proteome</keyword>
<dbReference type="AlphaFoldDB" id="A0A6A6M2K6"/>
<dbReference type="GO" id="GO:0009903">
    <property type="term" value="P:chloroplast avoidance movement"/>
    <property type="evidence" value="ECO:0007669"/>
    <property type="project" value="TreeGrafter"/>
</dbReference>
<accession>A0A6A6M2K6</accession>
<dbReference type="GO" id="GO:0009904">
    <property type="term" value="P:chloroplast accumulation movement"/>
    <property type="evidence" value="ECO:0007669"/>
    <property type="project" value="TreeGrafter"/>
</dbReference>
<name>A0A6A6M2K6_HEVBR</name>
<evidence type="ECO:0000256" key="2">
    <source>
        <dbReference type="ARBA" id="ARBA00023054"/>
    </source>
</evidence>
<gene>
    <name evidence="4" type="ORF">GH714_019086</name>
</gene>
<feature type="region of interest" description="Disordered" evidence="3">
    <location>
        <begin position="1"/>
        <end position="46"/>
    </location>
</feature>
<dbReference type="PANTHER" id="PTHR32054">
    <property type="entry name" value="HEAVY CHAIN, PUTATIVE, EXPRESSED-RELATED-RELATED"/>
    <property type="match status" value="1"/>
</dbReference>
<sequence length="152" mass="16828">MESEMSQSGSTVGQSSGSMGGFRTNEGGLRAEIDTSAPFESVKEAHEEEEVDISKLEEQAALLEKDLIVKERKTLDVLKELETTKLMVEELKLKLQKQASDANVTLESSAEDRKMTPALKEEKKDDLNHENLGDHNQNLMEGLSPCPLQLLV</sequence>
<dbReference type="EMBL" id="JAAGAX010000008">
    <property type="protein sequence ID" value="KAF2306526.1"/>
    <property type="molecule type" value="Genomic_DNA"/>
</dbReference>
<dbReference type="GO" id="GO:0005829">
    <property type="term" value="C:cytosol"/>
    <property type="evidence" value="ECO:0007669"/>
    <property type="project" value="TreeGrafter"/>
</dbReference>
<dbReference type="PANTHER" id="PTHR32054:SF4">
    <property type="entry name" value="OS07G0677900 PROTEIN"/>
    <property type="match status" value="1"/>
</dbReference>
<feature type="compositionally biased region" description="Low complexity" evidence="3">
    <location>
        <begin position="1"/>
        <end position="17"/>
    </location>
</feature>
<evidence type="ECO:0000313" key="5">
    <source>
        <dbReference type="Proteomes" id="UP000467840"/>
    </source>
</evidence>
<dbReference type="Proteomes" id="UP000467840">
    <property type="component" value="Chromosome 9"/>
</dbReference>
<feature type="compositionally biased region" description="Basic and acidic residues" evidence="3">
    <location>
        <begin position="110"/>
        <end position="133"/>
    </location>
</feature>
<evidence type="ECO:0000313" key="4">
    <source>
        <dbReference type="EMBL" id="KAF2306526.1"/>
    </source>
</evidence>
<comment type="similarity">
    <text evidence="1">Belongs to the WEB family.</text>
</comment>
<keyword evidence="2" id="KW-0175">Coiled coil</keyword>
<feature type="compositionally biased region" description="Polar residues" evidence="3">
    <location>
        <begin position="99"/>
        <end position="108"/>
    </location>
</feature>
<comment type="caution">
    <text evidence="4">The sequence shown here is derived from an EMBL/GenBank/DDBJ whole genome shotgun (WGS) entry which is preliminary data.</text>
</comment>
<evidence type="ECO:0000256" key="3">
    <source>
        <dbReference type="SAM" id="MobiDB-lite"/>
    </source>
</evidence>
<feature type="region of interest" description="Disordered" evidence="3">
    <location>
        <begin position="99"/>
        <end position="144"/>
    </location>
</feature>
<evidence type="ECO:0000256" key="1">
    <source>
        <dbReference type="ARBA" id="ARBA00005485"/>
    </source>
</evidence>
<reference evidence="4 5" key="1">
    <citation type="journal article" date="2020" name="Mol. Plant">
        <title>The Chromosome-Based Rubber Tree Genome Provides New Insights into Spurge Genome Evolution and Rubber Biosynthesis.</title>
        <authorList>
            <person name="Liu J."/>
            <person name="Shi C."/>
            <person name="Shi C.C."/>
            <person name="Li W."/>
            <person name="Zhang Q.J."/>
            <person name="Zhang Y."/>
            <person name="Li K."/>
            <person name="Lu H.F."/>
            <person name="Shi C."/>
            <person name="Zhu S.T."/>
            <person name="Xiao Z.Y."/>
            <person name="Nan H."/>
            <person name="Yue Y."/>
            <person name="Zhu X.G."/>
            <person name="Wu Y."/>
            <person name="Hong X.N."/>
            <person name="Fan G.Y."/>
            <person name="Tong Y."/>
            <person name="Zhang D."/>
            <person name="Mao C.L."/>
            <person name="Liu Y.L."/>
            <person name="Hao S.J."/>
            <person name="Liu W.Q."/>
            <person name="Lv M.Q."/>
            <person name="Zhang H.B."/>
            <person name="Liu Y."/>
            <person name="Hu-Tang G.R."/>
            <person name="Wang J.P."/>
            <person name="Wang J.H."/>
            <person name="Sun Y.H."/>
            <person name="Ni S.B."/>
            <person name="Chen W.B."/>
            <person name="Zhang X.C."/>
            <person name="Jiao Y.N."/>
            <person name="Eichler E.E."/>
            <person name="Li G.H."/>
            <person name="Liu X."/>
            <person name="Gao L.Z."/>
        </authorList>
    </citation>
    <scope>NUCLEOTIDE SEQUENCE [LARGE SCALE GENOMIC DNA]</scope>
    <source>
        <strain evidence="5">cv. GT1</strain>
        <tissue evidence="4">Leaf</tissue>
    </source>
</reference>
<organism evidence="4 5">
    <name type="scientific">Hevea brasiliensis</name>
    <name type="common">Para rubber tree</name>
    <name type="synonym">Siphonia brasiliensis</name>
    <dbReference type="NCBI Taxonomy" id="3981"/>
    <lineage>
        <taxon>Eukaryota</taxon>
        <taxon>Viridiplantae</taxon>
        <taxon>Streptophyta</taxon>
        <taxon>Embryophyta</taxon>
        <taxon>Tracheophyta</taxon>
        <taxon>Spermatophyta</taxon>
        <taxon>Magnoliopsida</taxon>
        <taxon>eudicotyledons</taxon>
        <taxon>Gunneridae</taxon>
        <taxon>Pentapetalae</taxon>
        <taxon>rosids</taxon>
        <taxon>fabids</taxon>
        <taxon>Malpighiales</taxon>
        <taxon>Euphorbiaceae</taxon>
        <taxon>Crotonoideae</taxon>
        <taxon>Micrandreae</taxon>
        <taxon>Hevea</taxon>
    </lineage>
</organism>
<proteinExistence type="inferred from homology"/>
<protein>
    <submittedName>
        <fullName evidence="4">Uncharacterized protein</fullName>
    </submittedName>
</protein>